<name>A0A6I5A4R2_9BACI</name>
<dbReference type="InterPro" id="IPR011009">
    <property type="entry name" value="Kinase-like_dom_sf"/>
</dbReference>
<dbReference type="AlphaFoldDB" id="A0A6I5A4R2"/>
<comment type="caution">
    <text evidence="1">The sequence shown here is derived from an EMBL/GenBank/DDBJ whole genome shotgun (WGS) entry which is preliminary data.</text>
</comment>
<evidence type="ECO:0000313" key="2">
    <source>
        <dbReference type="Proteomes" id="UP000468638"/>
    </source>
</evidence>
<accession>A0A6I5A4R2</accession>
<proteinExistence type="predicted"/>
<dbReference type="Proteomes" id="UP000468638">
    <property type="component" value="Unassembled WGS sequence"/>
</dbReference>
<evidence type="ECO:0000313" key="1">
    <source>
        <dbReference type="EMBL" id="MYL35323.1"/>
    </source>
</evidence>
<gene>
    <name evidence="1" type="ORF">GLW05_17230</name>
</gene>
<protein>
    <recommendedName>
        <fullName evidence="3">Aminoglycoside phosphotransferase domain-containing protein</fullName>
    </recommendedName>
</protein>
<dbReference type="SUPFAM" id="SSF56112">
    <property type="entry name" value="Protein kinase-like (PK-like)"/>
    <property type="match status" value="1"/>
</dbReference>
<sequence>MEGGIMVIKQESFMKNVRLHFNEQGERWINELPSLLSYCEERWEMRIEEPYHLSINYVAPATMKNNKEVVVKVCIPGVEFHDEVIAISLFQNQRMNALFDFDLNKGIIILEKLTPGYTLAEVGDEQKETLIAARLLKNLHIKVPKECPLHTTKIREENLEELVRKNPSGLGPISAQMFQKAFEIFTYLNQ</sequence>
<dbReference type="EMBL" id="WMEQ01000016">
    <property type="protein sequence ID" value="MYL35323.1"/>
    <property type="molecule type" value="Genomic_DNA"/>
</dbReference>
<reference evidence="1 2" key="1">
    <citation type="submission" date="2019-11" db="EMBL/GenBank/DDBJ databases">
        <title>Genome sequences of 17 halophilic strains isolated from different environments.</title>
        <authorList>
            <person name="Furrow R.E."/>
        </authorList>
    </citation>
    <scope>NUCLEOTIDE SEQUENCE [LARGE SCALE GENOMIC DNA]</scope>
    <source>
        <strain evidence="1 2">22514_16_FS</strain>
    </source>
</reference>
<organism evidence="1 2">
    <name type="scientific">Pontibacillus yanchengensis</name>
    <dbReference type="NCBI Taxonomy" id="462910"/>
    <lineage>
        <taxon>Bacteria</taxon>
        <taxon>Bacillati</taxon>
        <taxon>Bacillota</taxon>
        <taxon>Bacilli</taxon>
        <taxon>Bacillales</taxon>
        <taxon>Bacillaceae</taxon>
        <taxon>Pontibacillus</taxon>
    </lineage>
</organism>
<evidence type="ECO:0008006" key="3">
    <source>
        <dbReference type="Google" id="ProtNLM"/>
    </source>
</evidence>